<dbReference type="Proteomes" id="UP000645462">
    <property type="component" value="Unassembled WGS sequence"/>
</dbReference>
<keyword evidence="2" id="KW-1003">Cell membrane</keyword>
<comment type="caution">
    <text evidence="7">The sequence shown here is derived from an EMBL/GenBank/DDBJ whole genome shotgun (WGS) entry which is preliminary data.</text>
</comment>
<evidence type="ECO:0000256" key="3">
    <source>
        <dbReference type="ARBA" id="ARBA00022692"/>
    </source>
</evidence>
<accession>A0ABQ1KZ47</accession>
<keyword evidence="3 6" id="KW-0812">Transmembrane</keyword>
<reference evidence="8" key="1">
    <citation type="journal article" date="2019" name="Int. J. Syst. Evol. Microbiol.">
        <title>The Global Catalogue of Microorganisms (GCM) 10K type strain sequencing project: providing services to taxonomists for standard genome sequencing and annotation.</title>
        <authorList>
            <consortium name="The Broad Institute Genomics Platform"/>
            <consortium name="The Broad Institute Genome Sequencing Center for Infectious Disease"/>
            <person name="Wu L."/>
            <person name="Ma J."/>
        </authorList>
    </citation>
    <scope>NUCLEOTIDE SEQUENCE [LARGE SCALE GENOMIC DNA]</scope>
    <source>
        <strain evidence="8">CGMCC 1.12478</strain>
    </source>
</reference>
<proteinExistence type="predicted"/>
<evidence type="ECO:0000256" key="6">
    <source>
        <dbReference type="SAM" id="Phobius"/>
    </source>
</evidence>
<feature type="transmembrane region" description="Helical" evidence="6">
    <location>
        <begin position="90"/>
        <end position="109"/>
    </location>
</feature>
<feature type="transmembrane region" description="Helical" evidence="6">
    <location>
        <begin position="20"/>
        <end position="40"/>
    </location>
</feature>
<gene>
    <name evidence="7" type="ORF">GCM10011363_31520</name>
</gene>
<dbReference type="PANTHER" id="PTHR43370">
    <property type="entry name" value="SUGAR ABC TRANSPORTER INTEGRAL MEMBRANE PROTEIN-RELATED"/>
    <property type="match status" value="1"/>
</dbReference>
<protein>
    <submittedName>
        <fullName evidence="7">ABC transporter permease</fullName>
    </submittedName>
</protein>
<dbReference type="Pfam" id="PF02653">
    <property type="entry name" value="BPD_transp_2"/>
    <property type="match status" value="1"/>
</dbReference>
<feature type="transmembrane region" description="Helical" evidence="6">
    <location>
        <begin position="196"/>
        <end position="223"/>
    </location>
</feature>
<feature type="transmembrane region" description="Helical" evidence="6">
    <location>
        <begin position="255"/>
        <end position="273"/>
    </location>
</feature>
<evidence type="ECO:0000313" key="8">
    <source>
        <dbReference type="Proteomes" id="UP000645462"/>
    </source>
</evidence>
<dbReference type="EMBL" id="BMFC01000009">
    <property type="protein sequence ID" value="GGC12540.1"/>
    <property type="molecule type" value="Genomic_DNA"/>
</dbReference>
<feature type="transmembrane region" description="Helical" evidence="6">
    <location>
        <begin position="61"/>
        <end position="84"/>
    </location>
</feature>
<sequence length="321" mass="33765">MDLATLLQVLDSTVRLATPLLLACLAGLFSERAGIFDIGLEGKMLAAAFFSAAIASITRDVWIGLGAGIAASLALSLLHGLASITFRGNQLISGVAINFLAAGLTVLIAQDWFSQGGRTPSLIGAGRFEPIVLPGAEALAGVPLLGPIYAELISGHSILVYVAFAMVPLTWWLLYRTRFGLRLRAVGEAPEAVDTAGISVVGLRFVAVGICGVLCGLAGAYLATALQAGFVKDMTAGRGFIALAALIFAKWRPWYALYACLLFGLLQAVALRYQNIDLGVFVVPVQFMDALPYILTVVILAGFVGKAIPPRAGGEPYVKER</sequence>
<keyword evidence="8" id="KW-1185">Reference proteome</keyword>
<evidence type="ECO:0000256" key="1">
    <source>
        <dbReference type="ARBA" id="ARBA00004651"/>
    </source>
</evidence>
<name>A0ABQ1KZ47_9RHOB</name>
<dbReference type="RefSeq" id="WP_188483008.1">
    <property type="nucleotide sequence ID" value="NZ_BMFC01000009.1"/>
</dbReference>
<dbReference type="InterPro" id="IPR001851">
    <property type="entry name" value="ABC_transp_permease"/>
</dbReference>
<evidence type="ECO:0000313" key="7">
    <source>
        <dbReference type="EMBL" id="GGC12540.1"/>
    </source>
</evidence>
<keyword evidence="5 6" id="KW-0472">Membrane</keyword>
<comment type="subcellular location">
    <subcellularLocation>
        <location evidence="1">Cell membrane</location>
        <topology evidence="1">Multi-pass membrane protein</topology>
    </subcellularLocation>
</comment>
<keyword evidence="4 6" id="KW-1133">Transmembrane helix</keyword>
<evidence type="ECO:0000256" key="2">
    <source>
        <dbReference type="ARBA" id="ARBA00022475"/>
    </source>
</evidence>
<dbReference type="CDD" id="cd06580">
    <property type="entry name" value="TM_PBP1_transp_TpRbsC_like"/>
    <property type="match status" value="1"/>
</dbReference>
<dbReference type="PANTHER" id="PTHR43370:SF1">
    <property type="entry name" value="GUANOSINE ABC TRANSPORTER PERMEASE PROTEIN NUPQ"/>
    <property type="match status" value="1"/>
</dbReference>
<feature type="transmembrane region" description="Helical" evidence="6">
    <location>
        <begin position="156"/>
        <end position="175"/>
    </location>
</feature>
<evidence type="ECO:0000256" key="4">
    <source>
        <dbReference type="ARBA" id="ARBA00022989"/>
    </source>
</evidence>
<feature type="transmembrane region" description="Helical" evidence="6">
    <location>
        <begin position="285"/>
        <end position="304"/>
    </location>
</feature>
<evidence type="ECO:0000256" key="5">
    <source>
        <dbReference type="ARBA" id="ARBA00023136"/>
    </source>
</evidence>
<organism evidence="7 8">
    <name type="scientific">Marivita lacus</name>
    <dbReference type="NCBI Taxonomy" id="1323742"/>
    <lineage>
        <taxon>Bacteria</taxon>
        <taxon>Pseudomonadati</taxon>
        <taxon>Pseudomonadota</taxon>
        <taxon>Alphaproteobacteria</taxon>
        <taxon>Rhodobacterales</taxon>
        <taxon>Roseobacteraceae</taxon>
        <taxon>Marivita</taxon>
    </lineage>
</organism>